<dbReference type="PANTHER" id="PTHR12110:SF52">
    <property type="entry name" value="XYLOSE ISOMERASE"/>
    <property type="match status" value="1"/>
</dbReference>
<sequence length="283" mass="31285">MTLRYAYNTNGTTHHRMEDSVALIADSGYDGIALTLDHHVLDPMAEGWERRTEALAGDISRRRLGVVIESGARFALDARDRHQPTLVSPTAEGRALRLAWLKRCLEIGAMLEAEAMSFWAGALKPNVAAHQAQHWLADGVEQVLAHAERVGVTAAMEPEPEPEVVVRTVDQYRTLAERFPALTLALDLGHVMVTQERVPEDSIIEFAPHLGSVTIEDMKRGVHQHLAFGDGDMNIRGCLDALDRIGFTRLVCVELSSDSGRADMMVPHALGWLKECRRAREAA</sequence>
<evidence type="ECO:0000259" key="1">
    <source>
        <dbReference type="Pfam" id="PF01261"/>
    </source>
</evidence>
<dbReference type="Proteomes" id="UP001524547">
    <property type="component" value="Unassembled WGS sequence"/>
</dbReference>
<reference evidence="2 3" key="1">
    <citation type="submission" date="2022-06" db="EMBL/GenBank/DDBJ databases">
        <title>Rhizosaccharibacter gen. nov. sp. nov. KSS12, endophytic bacteria isolated from sugarcane.</title>
        <authorList>
            <person name="Pitiwittayakul N."/>
        </authorList>
    </citation>
    <scope>NUCLEOTIDE SEQUENCE [LARGE SCALE GENOMIC DNA]</scope>
    <source>
        <strain evidence="2 3">KSS12</strain>
    </source>
</reference>
<organism evidence="2 3">
    <name type="scientific">Rhizosaccharibacter radicis</name>
    <dbReference type="NCBI Taxonomy" id="2782605"/>
    <lineage>
        <taxon>Bacteria</taxon>
        <taxon>Pseudomonadati</taxon>
        <taxon>Pseudomonadota</taxon>
        <taxon>Alphaproteobacteria</taxon>
        <taxon>Acetobacterales</taxon>
        <taxon>Acetobacteraceae</taxon>
        <taxon>Rhizosaccharibacter</taxon>
    </lineage>
</organism>
<dbReference type="PANTHER" id="PTHR12110">
    <property type="entry name" value="HYDROXYPYRUVATE ISOMERASE"/>
    <property type="match status" value="1"/>
</dbReference>
<protein>
    <submittedName>
        <fullName evidence="2">Sugar phosphate isomerase/epimerase</fullName>
    </submittedName>
</protein>
<dbReference type="RefSeq" id="WP_422918907.1">
    <property type="nucleotide sequence ID" value="NZ_JAMZEJ010000003.1"/>
</dbReference>
<dbReference type="GO" id="GO:0016853">
    <property type="term" value="F:isomerase activity"/>
    <property type="evidence" value="ECO:0007669"/>
    <property type="project" value="UniProtKB-KW"/>
</dbReference>
<keyword evidence="3" id="KW-1185">Reference proteome</keyword>
<dbReference type="EMBL" id="JAMZEJ010000003">
    <property type="protein sequence ID" value="MCQ8240158.1"/>
    <property type="molecule type" value="Genomic_DNA"/>
</dbReference>
<keyword evidence="2" id="KW-0413">Isomerase</keyword>
<feature type="domain" description="Xylose isomerase-like TIM barrel" evidence="1">
    <location>
        <begin position="21"/>
        <end position="276"/>
    </location>
</feature>
<proteinExistence type="predicted"/>
<dbReference type="InterPro" id="IPR050312">
    <property type="entry name" value="IolE/XylAMocC-like"/>
</dbReference>
<dbReference type="Gene3D" id="3.20.20.150">
    <property type="entry name" value="Divalent-metal-dependent TIM barrel enzymes"/>
    <property type="match status" value="1"/>
</dbReference>
<evidence type="ECO:0000313" key="3">
    <source>
        <dbReference type="Proteomes" id="UP001524547"/>
    </source>
</evidence>
<dbReference type="InterPro" id="IPR036237">
    <property type="entry name" value="Xyl_isomerase-like_sf"/>
</dbReference>
<comment type="caution">
    <text evidence="2">The sequence shown here is derived from an EMBL/GenBank/DDBJ whole genome shotgun (WGS) entry which is preliminary data.</text>
</comment>
<evidence type="ECO:0000313" key="2">
    <source>
        <dbReference type="EMBL" id="MCQ8240158.1"/>
    </source>
</evidence>
<dbReference type="InterPro" id="IPR013022">
    <property type="entry name" value="Xyl_isomerase-like_TIM-brl"/>
</dbReference>
<dbReference type="Pfam" id="PF01261">
    <property type="entry name" value="AP_endonuc_2"/>
    <property type="match status" value="1"/>
</dbReference>
<name>A0ABT1VUY9_9PROT</name>
<dbReference type="SUPFAM" id="SSF51658">
    <property type="entry name" value="Xylose isomerase-like"/>
    <property type="match status" value="1"/>
</dbReference>
<gene>
    <name evidence="2" type="ORF">NFI88_04795</name>
</gene>
<accession>A0ABT1VUY9</accession>